<protein>
    <submittedName>
        <fullName evidence="2">Uncharacterized protein</fullName>
    </submittedName>
</protein>
<evidence type="ECO:0000313" key="3">
    <source>
        <dbReference type="Proteomes" id="UP000035579"/>
    </source>
</evidence>
<feature type="region of interest" description="Disordered" evidence="1">
    <location>
        <begin position="1"/>
        <end position="43"/>
    </location>
</feature>
<dbReference type="AlphaFoldDB" id="A0AAC8QD43"/>
<name>A0AAC8QD43_9BACT</name>
<reference evidence="2 3" key="1">
    <citation type="submission" date="2015-05" db="EMBL/GenBank/DDBJ databases">
        <title>Genome assembly of Archangium gephyra DSM 2261.</title>
        <authorList>
            <person name="Sharma G."/>
            <person name="Subramanian S."/>
        </authorList>
    </citation>
    <scope>NUCLEOTIDE SEQUENCE [LARGE SCALE GENOMIC DNA]</scope>
    <source>
        <strain evidence="2 3">DSM 2261</strain>
    </source>
</reference>
<dbReference type="Proteomes" id="UP000035579">
    <property type="component" value="Chromosome"/>
</dbReference>
<organism evidence="2 3">
    <name type="scientific">Archangium gephyra</name>
    <dbReference type="NCBI Taxonomy" id="48"/>
    <lineage>
        <taxon>Bacteria</taxon>
        <taxon>Pseudomonadati</taxon>
        <taxon>Myxococcota</taxon>
        <taxon>Myxococcia</taxon>
        <taxon>Myxococcales</taxon>
        <taxon>Cystobacterineae</taxon>
        <taxon>Archangiaceae</taxon>
        <taxon>Archangium</taxon>
    </lineage>
</organism>
<evidence type="ECO:0000313" key="2">
    <source>
        <dbReference type="EMBL" id="AKJ05075.1"/>
    </source>
</evidence>
<proteinExistence type="predicted"/>
<evidence type="ECO:0000256" key="1">
    <source>
        <dbReference type="SAM" id="MobiDB-lite"/>
    </source>
</evidence>
<feature type="compositionally biased region" description="Basic residues" evidence="1">
    <location>
        <begin position="29"/>
        <end position="43"/>
    </location>
</feature>
<sequence>MPPLPEDDPPPVACPADAAPTLREDPRGRHTMPLRHVSKSLAA</sequence>
<dbReference type="EMBL" id="CP011509">
    <property type="protein sequence ID" value="AKJ05075.1"/>
    <property type="molecule type" value="Genomic_DNA"/>
</dbReference>
<accession>A0AAC8QD43</accession>
<gene>
    <name evidence="2" type="ORF">AA314_06701</name>
</gene>
<dbReference type="KEGG" id="age:AA314_06701"/>